<dbReference type="EMBL" id="JAUFQU010000001">
    <property type="protein sequence ID" value="MDN3706063.1"/>
    <property type="molecule type" value="Genomic_DNA"/>
</dbReference>
<dbReference type="SUPFAM" id="SSF142433">
    <property type="entry name" value="CinA-like"/>
    <property type="match status" value="1"/>
</dbReference>
<dbReference type="RefSeq" id="WP_290362200.1">
    <property type="nucleotide sequence ID" value="NZ_JAUFQU010000001.1"/>
</dbReference>
<dbReference type="InterPro" id="IPR008136">
    <property type="entry name" value="CinA_C"/>
</dbReference>
<dbReference type="InterPro" id="IPR036653">
    <property type="entry name" value="CinA-like_C"/>
</dbReference>
<proteinExistence type="predicted"/>
<dbReference type="Proteomes" id="UP001242368">
    <property type="component" value="Unassembled WGS sequence"/>
</dbReference>
<name>A0ABT8CNM8_9FLAO</name>
<accession>A0ABT8CNM8</accession>
<dbReference type="NCBIfam" id="TIGR00199">
    <property type="entry name" value="PncC_domain"/>
    <property type="match status" value="1"/>
</dbReference>
<evidence type="ECO:0000313" key="3">
    <source>
        <dbReference type="Proteomes" id="UP001242368"/>
    </source>
</evidence>
<comment type="caution">
    <text evidence="2">The sequence shown here is derived from an EMBL/GenBank/DDBJ whole genome shotgun (WGS) entry which is preliminary data.</text>
</comment>
<reference evidence="3" key="1">
    <citation type="journal article" date="2019" name="Int. J. Syst. Evol. Microbiol.">
        <title>The Global Catalogue of Microorganisms (GCM) 10K type strain sequencing project: providing services to taxonomists for standard genome sequencing and annotation.</title>
        <authorList>
            <consortium name="The Broad Institute Genomics Platform"/>
            <consortium name="The Broad Institute Genome Sequencing Center for Infectious Disease"/>
            <person name="Wu L."/>
            <person name="Ma J."/>
        </authorList>
    </citation>
    <scope>NUCLEOTIDE SEQUENCE [LARGE SCALE GENOMIC DNA]</scope>
    <source>
        <strain evidence="3">CECT 7184</strain>
    </source>
</reference>
<organism evidence="2 3">
    <name type="scientific">Paenimyroides ceti</name>
    <dbReference type="NCBI Taxonomy" id="395087"/>
    <lineage>
        <taxon>Bacteria</taxon>
        <taxon>Pseudomonadati</taxon>
        <taxon>Bacteroidota</taxon>
        <taxon>Flavobacteriia</taxon>
        <taxon>Flavobacteriales</taxon>
        <taxon>Flavobacteriaceae</taxon>
        <taxon>Paenimyroides</taxon>
    </lineage>
</organism>
<evidence type="ECO:0000313" key="2">
    <source>
        <dbReference type="EMBL" id="MDN3706063.1"/>
    </source>
</evidence>
<feature type="domain" description="CinA C-terminal" evidence="1">
    <location>
        <begin position="9"/>
        <end position="150"/>
    </location>
</feature>
<dbReference type="Gene3D" id="3.90.950.20">
    <property type="entry name" value="CinA-like"/>
    <property type="match status" value="1"/>
</dbReference>
<protein>
    <submittedName>
        <fullName evidence="2">CinA family protein</fullName>
    </submittedName>
</protein>
<gene>
    <name evidence="2" type="ORF">QW060_02845</name>
</gene>
<keyword evidence="3" id="KW-1185">Reference proteome</keyword>
<evidence type="ECO:0000259" key="1">
    <source>
        <dbReference type="Pfam" id="PF02464"/>
    </source>
</evidence>
<sequence>MKDSKLVKCCSLLAQKKLKIAFAESATSGALAASFALTPNSGDILLGSMVCYDADEKSNILQIPKKVIEEYTPESSEVTALMAKGAKKIFEKADIIVAVTGLIKKGGSEKVGKPVGTMFIHFIFPDYEYRLKEVFHGNSIKIMRQTILKIADIVTEQIVEIKM</sequence>
<dbReference type="Pfam" id="PF02464">
    <property type="entry name" value="CinA"/>
    <property type="match status" value="1"/>
</dbReference>